<gene>
    <name evidence="3" type="ORF">DCW48_04780</name>
</gene>
<feature type="transmembrane region" description="Helical" evidence="2">
    <location>
        <begin position="60"/>
        <end position="84"/>
    </location>
</feature>
<feature type="transmembrane region" description="Helical" evidence="2">
    <location>
        <begin position="320"/>
        <end position="343"/>
    </location>
</feature>
<feature type="transmembrane region" description="Helical" evidence="2">
    <location>
        <begin position="131"/>
        <end position="157"/>
    </location>
</feature>
<keyword evidence="1" id="KW-0175">Coiled coil</keyword>
<dbReference type="AlphaFoldDB" id="A0A351RA61"/>
<accession>A0A351RA61</accession>
<keyword evidence="2" id="KW-0472">Membrane</keyword>
<name>A0A351RA61_9PROT</name>
<feature type="transmembrane region" description="Helical" evidence="2">
    <location>
        <begin position="372"/>
        <end position="393"/>
    </location>
</feature>
<evidence type="ECO:0000256" key="1">
    <source>
        <dbReference type="SAM" id="Coils"/>
    </source>
</evidence>
<reference evidence="3 4" key="1">
    <citation type="journal article" date="2018" name="Nat. Biotechnol.">
        <title>A standardized bacterial taxonomy based on genome phylogeny substantially revises the tree of life.</title>
        <authorList>
            <person name="Parks D.H."/>
            <person name="Chuvochina M."/>
            <person name="Waite D.W."/>
            <person name="Rinke C."/>
            <person name="Skarshewski A."/>
            <person name="Chaumeil P.A."/>
            <person name="Hugenholtz P."/>
        </authorList>
    </citation>
    <scope>NUCLEOTIDE SEQUENCE [LARGE SCALE GENOMIC DNA]</scope>
    <source>
        <strain evidence="3">UBA9958</strain>
    </source>
</reference>
<dbReference type="Proteomes" id="UP000264313">
    <property type="component" value="Unassembled WGS sequence"/>
</dbReference>
<proteinExistence type="predicted"/>
<evidence type="ECO:0000256" key="2">
    <source>
        <dbReference type="SAM" id="Phobius"/>
    </source>
</evidence>
<dbReference type="Pfam" id="PF05987">
    <property type="entry name" value="DUF898"/>
    <property type="match status" value="1"/>
</dbReference>
<protein>
    <submittedName>
        <fullName evidence="3">DUF898 domain-containing protein</fullName>
    </submittedName>
</protein>
<dbReference type="EMBL" id="DNAA01000114">
    <property type="protein sequence ID" value="HBA08932.1"/>
    <property type="molecule type" value="Genomic_DNA"/>
</dbReference>
<keyword evidence="2" id="KW-0812">Transmembrane</keyword>
<feature type="transmembrane region" description="Helical" evidence="2">
    <location>
        <begin position="185"/>
        <end position="206"/>
    </location>
</feature>
<feature type="transmembrane region" description="Helical" evidence="2">
    <location>
        <begin position="90"/>
        <end position="111"/>
    </location>
</feature>
<keyword evidence="2" id="KW-1133">Transmembrane helix</keyword>
<evidence type="ECO:0000313" key="4">
    <source>
        <dbReference type="Proteomes" id="UP000264313"/>
    </source>
</evidence>
<comment type="caution">
    <text evidence="3">The sequence shown here is derived from an EMBL/GenBank/DDBJ whole genome shotgun (WGS) entry which is preliminary data.</text>
</comment>
<evidence type="ECO:0000313" key="3">
    <source>
        <dbReference type="EMBL" id="HBA08932.1"/>
    </source>
</evidence>
<dbReference type="InterPro" id="IPR010295">
    <property type="entry name" value="DUF898"/>
</dbReference>
<feature type="transmembrane region" description="Helical" evidence="2">
    <location>
        <begin position="20"/>
        <end position="39"/>
    </location>
</feature>
<organism evidence="3 4">
    <name type="scientific">Methylotenera mobilis</name>
    <dbReference type="NCBI Taxonomy" id="359408"/>
    <lineage>
        <taxon>Bacteria</taxon>
        <taxon>Pseudomonadati</taxon>
        <taxon>Pseudomonadota</taxon>
        <taxon>Betaproteobacteria</taxon>
        <taxon>Nitrosomonadales</taxon>
        <taxon>Methylophilaceae</taxon>
        <taxon>Methylotenera</taxon>
    </lineage>
</organism>
<sequence>MSNRQTPVVFTGRAGEYFGIWIVNLLLSIVTLGIYSAWAKVRRNKYFYHNTLIDGVGFDYHASPIAILKGRIIAVVLFVLYQVLAGFSPIAAVVLLIAFLLALPWIVVRGLTFNARNSSHRGLRFDFDGSYLQAALAFIVYPVLVVITLGLALPFVAQRVNQFAFNHHKFGLSRFQMQALVKDFYMVYLKLIGVILAISLAIYFGISSLASTNKHETVSINQQQILQTHTATADIGFIKVANTAEMPIEEYSNEAYLAEEQSTADYLKDLSPEDRAEFEAQMKQYEAQIQDAESKAGESVKKENPIEKMFGPYAAMLGPMIYAIFFGLALFYMAMIFLITAYIKSRITNIIWNSTSLEHISFSSNQRMRDLAWLYFSNTIILFLTLGLATPWAQIRMARYRAERLALIGETDWDKFVGEKKEMSRAMGEEIAEMFDVDLSFG</sequence>
<feature type="coiled-coil region" evidence="1">
    <location>
        <begin position="275"/>
        <end position="302"/>
    </location>
</feature>